<dbReference type="Gene3D" id="3.30.70.1350">
    <property type="entry name" value="Cation efflux protein, cytoplasmic domain"/>
    <property type="match status" value="1"/>
</dbReference>
<dbReference type="GO" id="GO:0006882">
    <property type="term" value="P:intracellular zinc ion homeostasis"/>
    <property type="evidence" value="ECO:0007669"/>
    <property type="project" value="TreeGrafter"/>
</dbReference>
<evidence type="ECO:0000256" key="6">
    <source>
        <dbReference type="ARBA" id="ARBA00023136"/>
    </source>
</evidence>
<comment type="subcellular location">
    <subcellularLocation>
        <location evidence="1">Membrane</location>
        <topology evidence="1">Multi-pass membrane protein</topology>
    </subcellularLocation>
</comment>
<dbReference type="GO" id="GO:0015086">
    <property type="term" value="F:cadmium ion transmembrane transporter activity"/>
    <property type="evidence" value="ECO:0007669"/>
    <property type="project" value="TreeGrafter"/>
</dbReference>
<dbReference type="PANTHER" id="PTHR43840">
    <property type="entry name" value="MITOCHONDRIAL METAL TRANSPORTER 1-RELATED"/>
    <property type="match status" value="1"/>
</dbReference>
<dbReference type="InterPro" id="IPR002524">
    <property type="entry name" value="Cation_efflux"/>
</dbReference>
<feature type="transmembrane region" description="Helical" evidence="7">
    <location>
        <begin position="121"/>
        <end position="140"/>
    </location>
</feature>
<dbReference type="AlphaFoldDB" id="C6HUK9"/>
<feature type="transmembrane region" description="Helical" evidence="7">
    <location>
        <begin position="91"/>
        <end position="109"/>
    </location>
</feature>
<dbReference type="SUPFAM" id="SSF161111">
    <property type="entry name" value="Cation efflux protein transmembrane domain-like"/>
    <property type="match status" value="1"/>
</dbReference>
<dbReference type="InterPro" id="IPR050291">
    <property type="entry name" value="CDF_Transporter"/>
</dbReference>
<dbReference type="InterPro" id="IPR058533">
    <property type="entry name" value="Cation_efflux_TM"/>
</dbReference>
<dbReference type="InterPro" id="IPR027470">
    <property type="entry name" value="Cation_efflux_CTD"/>
</dbReference>
<keyword evidence="6 7" id="KW-0472">Membrane</keyword>
<evidence type="ECO:0000259" key="9">
    <source>
        <dbReference type="Pfam" id="PF16916"/>
    </source>
</evidence>
<gene>
    <name evidence="10" type="ORF">UBAL3_60500038</name>
</gene>
<dbReference type="InterPro" id="IPR036837">
    <property type="entry name" value="Cation_efflux_CTD_sf"/>
</dbReference>
<dbReference type="SUPFAM" id="SSF160240">
    <property type="entry name" value="Cation efflux protein cytoplasmic domain-like"/>
    <property type="match status" value="1"/>
</dbReference>
<feature type="domain" description="Cation efflux protein cytoplasmic" evidence="9">
    <location>
        <begin position="221"/>
        <end position="293"/>
    </location>
</feature>
<accession>C6HUK9</accession>
<dbReference type="Pfam" id="PF01545">
    <property type="entry name" value="Cation_efflux"/>
    <property type="match status" value="1"/>
</dbReference>
<evidence type="ECO:0000313" key="11">
    <source>
        <dbReference type="Proteomes" id="UP000009374"/>
    </source>
</evidence>
<dbReference type="Gene3D" id="1.20.1510.10">
    <property type="entry name" value="Cation efflux protein transmembrane domain"/>
    <property type="match status" value="1"/>
</dbReference>
<keyword evidence="11" id="KW-1185">Reference proteome</keyword>
<organism evidence="10 11">
    <name type="scientific">Leptospirillum ferrodiazotrophum</name>
    <dbReference type="NCBI Taxonomy" id="412449"/>
    <lineage>
        <taxon>Bacteria</taxon>
        <taxon>Pseudomonadati</taxon>
        <taxon>Nitrospirota</taxon>
        <taxon>Nitrospiria</taxon>
        <taxon>Nitrospirales</taxon>
        <taxon>Nitrospiraceae</taxon>
        <taxon>Leptospirillum</taxon>
    </lineage>
</organism>
<feature type="transmembrane region" description="Helical" evidence="7">
    <location>
        <begin position="20"/>
        <end position="37"/>
    </location>
</feature>
<evidence type="ECO:0000313" key="10">
    <source>
        <dbReference type="EMBL" id="EES53742.1"/>
    </source>
</evidence>
<evidence type="ECO:0000256" key="7">
    <source>
        <dbReference type="SAM" id="Phobius"/>
    </source>
</evidence>
<proteinExistence type="inferred from homology"/>
<evidence type="ECO:0000256" key="1">
    <source>
        <dbReference type="ARBA" id="ARBA00004141"/>
    </source>
</evidence>
<dbReference type="Proteomes" id="UP000009374">
    <property type="component" value="Unassembled WGS sequence"/>
</dbReference>
<dbReference type="InterPro" id="IPR027469">
    <property type="entry name" value="Cation_efflux_TMD_sf"/>
</dbReference>
<reference evidence="10 11" key="1">
    <citation type="journal article" date="2009" name="Appl. Environ. Microbiol.">
        <title>Community genomic and proteomic analyses of chemoautotrophic iron-oxidizing "Leptospirillum rubarum" (Group II) and "Leptospirillum ferrodiazotrophum" (Group III) bacteria in acid mine drainage biofilms.</title>
        <authorList>
            <person name="Goltsman D.S."/>
            <person name="Denef V.J."/>
            <person name="Singer S.W."/>
            <person name="VerBerkmoes N.C."/>
            <person name="Lefsrud M."/>
            <person name="Mueller R.S."/>
            <person name="Dick G.J."/>
            <person name="Sun C.L."/>
            <person name="Wheeler K.E."/>
            <person name="Zemla A."/>
            <person name="Baker B.J."/>
            <person name="Hauser L."/>
            <person name="Land M."/>
            <person name="Shah M.B."/>
            <person name="Thelen M.P."/>
            <person name="Hettich R.L."/>
            <person name="Banfield J.F."/>
        </authorList>
    </citation>
    <scope>NUCLEOTIDE SEQUENCE [LARGE SCALE GENOMIC DNA]</scope>
</reference>
<sequence length="303" mass="32556">MSVSPGFGARILPSTPLKILLVAFGVNMSLALLKILWGHRIHSVGMLADGYHALLDSASDLLCLLGSFAANRPPDSDHPYGHFKYESLTQAAVGLLLFFTGYEVLTHSYEEFVLHLHPHATLSAGLVMGASILLQTLLYLGERRVLRLTGDGIVGADAAHIKSDLLASGSVLVGLFLSSRGLSEADPLVGVLIAGFIGHAGYHLLREGALVLSDTSPLPPDEILYLVGKVPGVTRCHTIRARGSKNRITMDLTVDVPGAMTVRESHEIADRIELAIRKSYPAVVDVVVHIEPEKEELNASRIP</sequence>
<dbReference type="PANTHER" id="PTHR43840:SF15">
    <property type="entry name" value="MITOCHONDRIAL METAL TRANSPORTER 1-RELATED"/>
    <property type="match status" value="1"/>
</dbReference>
<name>C6HUK9_9BACT</name>
<feature type="domain" description="Cation efflux protein transmembrane" evidence="8">
    <location>
        <begin position="20"/>
        <end position="212"/>
    </location>
</feature>
<dbReference type="GO" id="GO:0015093">
    <property type="term" value="F:ferrous iron transmembrane transporter activity"/>
    <property type="evidence" value="ECO:0007669"/>
    <property type="project" value="TreeGrafter"/>
</dbReference>
<dbReference type="GO" id="GO:0015341">
    <property type="term" value="F:zinc efflux antiporter activity"/>
    <property type="evidence" value="ECO:0007669"/>
    <property type="project" value="TreeGrafter"/>
</dbReference>
<keyword evidence="4 7" id="KW-0812">Transmembrane</keyword>
<dbReference type="EMBL" id="GG693856">
    <property type="protein sequence ID" value="EES53742.1"/>
    <property type="molecule type" value="Genomic_DNA"/>
</dbReference>
<keyword evidence="3" id="KW-0813">Transport</keyword>
<evidence type="ECO:0000256" key="4">
    <source>
        <dbReference type="ARBA" id="ARBA00022692"/>
    </source>
</evidence>
<evidence type="ECO:0000256" key="5">
    <source>
        <dbReference type="ARBA" id="ARBA00022989"/>
    </source>
</evidence>
<protein>
    <submittedName>
        <fullName evidence="10">Cation efflux system protein</fullName>
    </submittedName>
</protein>
<dbReference type="Pfam" id="PF16916">
    <property type="entry name" value="ZT_dimer"/>
    <property type="match status" value="1"/>
</dbReference>
<keyword evidence="5 7" id="KW-1133">Transmembrane helix</keyword>
<dbReference type="GO" id="GO:0005886">
    <property type="term" value="C:plasma membrane"/>
    <property type="evidence" value="ECO:0007669"/>
    <property type="project" value="TreeGrafter"/>
</dbReference>
<evidence type="ECO:0000256" key="2">
    <source>
        <dbReference type="ARBA" id="ARBA00008114"/>
    </source>
</evidence>
<evidence type="ECO:0000259" key="8">
    <source>
        <dbReference type="Pfam" id="PF01545"/>
    </source>
</evidence>
<comment type="similarity">
    <text evidence="2">Belongs to the cation diffusion facilitator (CDF) transporter (TC 2.A.4) family.</text>
</comment>
<dbReference type="NCBIfam" id="TIGR01297">
    <property type="entry name" value="CDF"/>
    <property type="match status" value="1"/>
</dbReference>
<evidence type="ECO:0000256" key="3">
    <source>
        <dbReference type="ARBA" id="ARBA00022448"/>
    </source>
</evidence>